<evidence type="ECO:0000256" key="10">
    <source>
        <dbReference type="ARBA" id="ARBA00023319"/>
    </source>
</evidence>
<dbReference type="CTD" id="8174"/>
<evidence type="ECO:0000256" key="9">
    <source>
        <dbReference type="ARBA" id="ARBA00023180"/>
    </source>
</evidence>
<dbReference type="InterPro" id="IPR003987">
    <property type="entry name" value="ICAM_VCAM_N"/>
</dbReference>
<dbReference type="RefSeq" id="XP_020864448.1">
    <property type="nucleotide sequence ID" value="XM_021008789.1"/>
</dbReference>
<dbReference type="GO" id="GO:0050901">
    <property type="term" value="P:leukocyte tethering or rolling"/>
    <property type="evidence" value="ECO:0007669"/>
    <property type="project" value="TreeGrafter"/>
</dbReference>
<evidence type="ECO:0000256" key="1">
    <source>
        <dbReference type="ARBA" id="ARBA00004479"/>
    </source>
</evidence>
<evidence type="ECO:0000256" key="12">
    <source>
        <dbReference type="SAM" id="Phobius"/>
    </source>
</evidence>
<feature type="compositionally biased region" description="Polar residues" evidence="11">
    <location>
        <begin position="347"/>
        <end position="356"/>
    </location>
</feature>
<dbReference type="CDD" id="cd00096">
    <property type="entry name" value="Ig"/>
    <property type="match status" value="1"/>
</dbReference>
<keyword evidence="5" id="KW-0130">Cell adhesion</keyword>
<dbReference type="InterPro" id="IPR037413">
    <property type="entry name" value="MADCAM1"/>
</dbReference>
<sequence length="516" mass="56015">MTQESPTLRPREIPATGNPPGSNEEEGGGVRLTLLKRGLQKGLGKRKERRTSAAVKWLHQRERAMKEAALPLSLYLLFLTHRSHLFLLLYFLLQGQGAWEALPFYLSSSGVPREGENPLRVEPKRPVVQAGGSIQLRCSLACPQKEAVVQWKGLDTSLGHVSSGPGLSILTIPKATLSMAGVKVCASTCQGSTYQNTVELLVYAFPDKVEVSPSTLVPGQGATLVCSAREVFPYESLTFTWYRGDEKLEGLQSLDGDVGLEQEAESREELEVYWVTERWALPAELVTPGPELRCVVEMKLERQVFTHSQAITVISRMLSPEPSTPLPPQTTVGLALLSSEASTVTGYSSSIPDTTVSSLSLDPGSSLSPTSKPSSGSPCLPKIFPSRVPGINGGTLELTCQADCDPGASVHWIQAPGRLEDYQRQEAGAQATLILLHPGPWNRGSYMCQLEPGGQKESYYLDKPVLPDVDNPDNSAALWTGGCILGFILVTSVSYRLWKWLRAQDSAGTQNFGAQL</sequence>
<dbReference type="AlphaFoldDB" id="A0A6P5M3U6"/>
<evidence type="ECO:0000313" key="15">
    <source>
        <dbReference type="RefSeq" id="XP_020864448.1"/>
    </source>
</evidence>
<dbReference type="Proteomes" id="UP000515140">
    <property type="component" value="Unplaced"/>
</dbReference>
<evidence type="ECO:0000256" key="2">
    <source>
        <dbReference type="ARBA" id="ARBA00022692"/>
    </source>
</evidence>
<name>A0A6P5M3U6_PHACI</name>
<dbReference type="InParanoid" id="A0A6P5M3U6"/>
<dbReference type="Gene3D" id="2.60.40.10">
    <property type="entry name" value="Immunoglobulins"/>
    <property type="match status" value="3"/>
</dbReference>
<dbReference type="GO" id="GO:0034113">
    <property type="term" value="P:heterotypic cell-cell adhesion"/>
    <property type="evidence" value="ECO:0007669"/>
    <property type="project" value="TreeGrafter"/>
</dbReference>
<evidence type="ECO:0000313" key="14">
    <source>
        <dbReference type="Proteomes" id="UP000515140"/>
    </source>
</evidence>
<feature type="transmembrane region" description="Helical" evidence="12">
    <location>
        <begin position="476"/>
        <end position="498"/>
    </location>
</feature>
<dbReference type="GO" id="GO:0007229">
    <property type="term" value="P:integrin-mediated signaling pathway"/>
    <property type="evidence" value="ECO:0007669"/>
    <property type="project" value="InterPro"/>
</dbReference>
<feature type="region of interest" description="Disordered" evidence="11">
    <location>
        <begin position="1"/>
        <end position="31"/>
    </location>
</feature>
<gene>
    <name evidence="15" type="primary">MADCAM1</name>
</gene>
<dbReference type="InterPro" id="IPR036179">
    <property type="entry name" value="Ig-like_dom_sf"/>
</dbReference>
<feature type="compositionally biased region" description="Low complexity" evidence="11">
    <location>
        <begin position="357"/>
        <end position="378"/>
    </location>
</feature>
<evidence type="ECO:0000256" key="4">
    <source>
        <dbReference type="ARBA" id="ARBA00022737"/>
    </source>
</evidence>
<comment type="subcellular location">
    <subcellularLocation>
        <location evidence="1">Membrane</location>
        <topology evidence="1">Single-pass type I membrane protein</topology>
    </subcellularLocation>
</comment>
<dbReference type="GeneID" id="110223337"/>
<protein>
    <submittedName>
        <fullName evidence="15">LOW QUALITY PROTEIN: mucosal addressin cell adhesion molecule 1</fullName>
    </submittedName>
</protein>
<proteinExistence type="predicted"/>
<keyword evidence="14" id="KW-1185">Reference proteome</keyword>
<evidence type="ECO:0000256" key="3">
    <source>
        <dbReference type="ARBA" id="ARBA00022729"/>
    </source>
</evidence>
<evidence type="ECO:0000256" key="11">
    <source>
        <dbReference type="SAM" id="MobiDB-lite"/>
    </source>
</evidence>
<dbReference type="InterPro" id="IPR007110">
    <property type="entry name" value="Ig-like_dom"/>
</dbReference>
<evidence type="ECO:0000256" key="6">
    <source>
        <dbReference type="ARBA" id="ARBA00022989"/>
    </source>
</evidence>
<dbReference type="FunFam" id="2.60.40.10:FF:000194">
    <property type="entry name" value="Intercellular adhesion molecule 1"/>
    <property type="match status" value="1"/>
</dbReference>
<evidence type="ECO:0000256" key="7">
    <source>
        <dbReference type="ARBA" id="ARBA00023136"/>
    </source>
</evidence>
<dbReference type="SMART" id="SM00409">
    <property type="entry name" value="IG"/>
    <property type="match status" value="3"/>
</dbReference>
<dbReference type="GO" id="GO:2000403">
    <property type="term" value="P:positive regulation of lymphocyte migration"/>
    <property type="evidence" value="ECO:0007669"/>
    <property type="project" value="InterPro"/>
</dbReference>
<keyword evidence="3" id="KW-0732">Signal</keyword>
<feature type="region of interest" description="Disordered" evidence="11">
    <location>
        <begin position="347"/>
        <end position="379"/>
    </location>
</feature>
<dbReference type="InterPro" id="IPR013783">
    <property type="entry name" value="Ig-like_fold"/>
</dbReference>
<dbReference type="Pfam" id="PF00047">
    <property type="entry name" value="ig"/>
    <property type="match status" value="1"/>
</dbReference>
<evidence type="ECO:0000256" key="5">
    <source>
        <dbReference type="ARBA" id="ARBA00022889"/>
    </source>
</evidence>
<dbReference type="GO" id="GO:0098640">
    <property type="term" value="F:integrin binding involved in cell-matrix adhesion"/>
    <property type="evidence" value="ECO:0007669"/>
    <property type="project" value="InterPro"/>
</dbReference>
<dbReference type="InterPro" id="IPR003599">
    <property type="entry name" value="Ig_sub"/>
</dbReference>
<keyword evidence="7 12" id="KW-0472">Membrane</keyword>
<reference evidence="15" key="1">
    <citation type="submission" date="2025-08" db="UniProtKB">
        <authorList>
            <consortium name="RefSeq"/>
        </authorList>
    </citation>
    <scope>IDENTIFICATION</scope>
    <source>
        <tissue evidence="15">Spleen</tissue>
    </source>
</reference>
<dbReference type="SUPFAM" id="SSF48726">
    <property type="entry name" value="Immunoglobulin"/>
    <property type="match status" value="3"/>
</dbReference>
<keyword evidence="2 12" id="KW-0812">Transmembrane</keyword>
<dbReference type="InterPro" id="IPR013151">
    <property type="entry name" value="Immunoglobulin_dom"/>
</dbReference>
<evidence type="ECO:0000259" key="13">
    <source>
        <dbReference type="PROSITE" id="PS50835"/>
    </source>
</evidence>
<dbReference type="GO" id="GO:0016020">
    <property type="term" value="C:membrane"/>
    <property type="evidence" value="ECO:0007669"/>
    <property type="project" value="UniProtKB-SubCell"/>
</dbReference>
<accession>A0A6P5M3U6</accession>
<dbReference type="PRINTS" id="PR01472">
    <property type="entry name" value="ICAMVCAM1"/>
</dbReference>
<dbReference type="InterPro" id="IPR015169">
    <property type="entry name" value="Adhes-Ig-like"/>
</dbReference>
<keyword evidence="8" id="KW-1015">Disulfide bond</keyword>
<dbReference type="PROSITE" id="PS50835">
    <property type="entry name" value="IG_LIKE"/>
    <property type="match status" value="2"/>
</dbReference>
<keyword evidence="6 12" id="KW-1133">Transmembrane helix</keyword>
<dbReference type="PANTHER" id="PTHR14162:SF1">
    <property type="entry name" value="MUCOSAL ADDRESSIN CELL ADHESION MOLECULE 1"/>
    <property type="match status" value="1"/>
</dbReference>
<keyword evidence="4" id="KW-0677">Repeat</keyword>
<dbReference type="KEGG" id="pcw:110223337"/>
<keyword evidence="10" id="KW-0393">Immunoglobulin domain</keyword>
<evidence type="ECO:0000256" key="8">
    <source>
        <dbReference type="ARBA" id="ARBA00023157"/>
    </source>
</evidence>
<dbReference type="Pfam" id="PF09085">
    <property type="entry name" value="Adhes-Ig_like"/>
    <property type="match status" value="1"/>
</dbReference>
<keyword evidence="9" id="KW-0325">Glycoprotein</keyword>
<feature type="domain" description="Ig-like" evidence="13">
    <location>
        <begin position="206"/>
        <end position="312"/>
    </location>
</feature>
<feature type="domain" description="Ig-like" evidence="13">
    <location>
        <begin position="381"/>
        <end position="462"/>
    </location>
</feature>
<dbReference type="PANTHER" id="PTHR14162">
    <property type="entry name" value="MUCOSAL ADDRESSIN CELL ADHESION MOLECULE-1"/>
    <property type="match status" value="1"/>
</dbReference>
<organism evidence="14 15">
    <name type="scientific">Phascolarctos cinereus</name>
    <name type="common">Koala</name>
    <dbReference type="NCBI Taxonomy" id="38626"/>
    <lineage>
        <taxon>Eukaryota</taxon>
        <taxon>Metazoa</taxon>
        <taxon>Chordata</taxon>
        <taxon>Craniata</taxon>
        <taxon>Vertebrata</taxon>
        <taxon>Euteleostomi</taxon>
        <taxon>Mammalia</taxon>
        <taxon>Metatheria</taxon>
        <taxon>Diprotodontia</taxon>
        <taxon>Phascolarctidae</taxon>
        <taxon>Phascolarctos</taxon>
    </lineage>
</organism>